<evidence type="ECO:0000313" key="3">
    <source>
        <dbReference type="Proteomes" id="UP000007115"/>
    </source>
</evidence>
<dbReference type="GeneID" id="25795892"/>
<keyword evidence="3" id="KW-1185">Reference proteome</keyword>
<feature type="signal peptide" evidence="1">
    <location>
        <begin position="1"/>
        <end position="23"/>
    </location>
</feature>
<dbReference type="RefSeq" id="XP_013953458.1">
    <property type="nucleotide sequence ID" value="XM_014097983.1"/>
</dbReference>
<protein>
    <recommendedName>
        <fullName evidence="4">Cyanovirin-N domain-containing protein</fullName>
    </recommendedName>
</protein>
<dbReference type="eggNOG" id="ENOG502T2PJ">
    <property type="taxonomic scope" value="Eukaryota"/>
</dbReference>
<dbReference type="HOGENOM" id="CLU_172698_0_0_1"/>
<evidence type="ECO:0000256" key="1">
    <source>
        <dbReference type="SAM" id="SignalP"/>
    </source>
</evidence>
<organism evidence="2 3">
    <name type="scientific">Hypocrea virens (strain Gv29-8 / FGSC 10586)</name>
    <name type="common">Gliocladium virens</name>
    <name type="synonym">Trichoderma virens</name>
    <dbReference type="NCBI Taxonomy" id="413071"/>
    <lineage>
        <taxon>Eukaryota</taxon>
        <taxon>Fungi</taxon>
        <taxon>Dikarya</taxon>
        <taxon>Ascomycota</taxon>
        <taxon>Pezizomycotina</taxon>
        <taxon>Sordariomycetes</taxon>
        <taxon>Hypocreomycetidae</taxon>
        <taxon>Hypocreales</taxon>
        <taxon>Hypocreaceae</taxon>
        <taxon>Trichoderma</taxon>
    </lineage>
</organism>
<feature type="chain" id="PRO_5003524486" description="Cyanovirin-N domain-containing protein" evidence="1">
    <location>
        <begin position="24"/>
        <end position="111"/>
    </location>
</feature>
<comment type="caution">
    <text evidence="2">The sequence shown here is derived from an EMBL/GenBank/DDBJ whole genome shotgun (WGS) entry which is preliminary data.</text>
</comment>
<name>G9N2E9_HYPVG</name>
<dbReference type="EMBL" id="ABDF02000084">
    <property type="protein sequence ID" value="EHK19260.1"/>
    <property type="molecule type" value="Genomic_DNA"/>
</dbReference>
<dbReference type="OMA" id="NVMWVDG"/>
<dbReference type="OrthoDB" id="5359219at2759"/>
<accession>G9N2E9</accession>
<sequence>MLFGRDFIPTVLALALSATSAEATIAIGTAAGFNVMWVDGTDPCRWTRINNQPDNPCNIHLANGLSGNGFKYMLEGCGGPLWLVNDDGSFNSNCRSASANLACNVHRTYLC</sequence>
<evidence type="ECO:0000313" key="2">
    <source>
        <dbReference type="EMBL" id="EHK19260.1"/>
    </source>
</evidence>
<dbReference type="AlphaFoldDB" id="G9N2E9"/>
<keyword evidence="1" id="KW-0732">Signal</keyword>
<dbReference type="VEuPathDB" id="FungiDB:TRIVIDRAFT_58944"/>
<dbReference type="Proteomes" id="UP000007115">
    <property type="component" value="Unassembled WGS sequence"/>
</dbReference>
<gene>
    <name evidence="2" type="ORF">TRIVIDRAFT_58944</name>
</gene>
<dbReference type="InParanoid" id="G9N2E9"/>
<proteinExistence type="predicted"/>
<evidence type="ECO:0008006" key="4">
    <source>
        <dbReference type="Google" id="ProtNLM"/>
    </source>
</evidence>
<reference evidence="2 3" key="1">
    <citation type="journal article" date="2011" name="Genome Biol.">
        <title>Comparative genome sequence analysis underscores mycoparasitism as the ancestral life style of Trichoderma.</title>
        <authorList>
            <person name="Kubicek C.P."/>
            <person name="Herrera-Estrella A."/>
            <person name="Seidl-Seiboth V."/>
            <person name="Martinez D.A."/>
            <person name="Druzhinina I.S."/>
            <person name="Thon M."/>
            <person name="Zeilinger S."/>
            <person name="Casas-Flores S."/>
            <person name="Horwitz B.A."/>
            <person name="Mukherjee P.K."/>
            <person name="Mukherjee M."/>
            <person name="Kredics L."/>
            <person name="Alcaraz L.D."/>
            <person name="Aerts A."/>
            <person name="Antal Z."/>
            <person name="Atanasova L."/>
            <person name="Cervantes-Badillo M.G."/>
            <person name="Challacombe J."/>
            <person name="Chertkov O."/>
            <person name="McCluskey K."/>
            <person name="Coulpier F."/>
            <person name="Deshpande N."/>
            <person name="von Doehren H."/>
            <person name="Ebbole D.J."/>
            <person name="Esquivel-Naranjo E.U."/>
            <person name="Fekete E."/>
            <person name="Flipphi M."/>
            <person name="Glaser F."/>
            <person name="Gomez-Rodriguez E.Y."/>
            <person name="Gruber S."/>
            <person name="Han C."/>
            <person name="Henrissat B."/>
            <person name="Hermosa R."/>
            <person name="Hernandez-Onate M."/>
            <person name="Karaffa L."/>
            <person name="Kosti I."/>
            <person name="Le Crom S."/>
            <person name="Lindquist E."/>
            <person name="Lucas S."/>
            <person name="Luebeck M."/>
            <person name="Luebeck P.S."/>
            <person name="Margeot A."/>
            <person name="Metz B."/>
            <person name="Misra M."/>
            <person name="Nevalainen H."/>
            <person name="Omann M."/>
            <person name="Packer N."/>
            <person name="Perrone G."/>
            <person name="Uresti-Rivera E.E."/>
            <person name="Salamov A."/>
            <person name="Schmoll M."/>
            <person name="Seiboth B."/>
            <person name="Shapiro H."/>
            <person name="Sukno S."/>
            <person name="Tamayo-Ramos J.A."/>
            <person name="Tisch D."/>
            <person name="Wiest A."/>
            <person name="Wilkinson H.H."/>
            <person name="Zhang M."/>
            <person name="Coutinho P.M."/>
            <person name="Kenerley C.M."/>
            <person name="Monte E."/>
            <person name="Baker S.E."/>
            <person name="Grigoriev I.V."/>
        </authorList>
    </citation>
    <scope>NUCLEOTIDE SEQUENCE [LARGE SCALE GENOMIC DNA]</scope>
    <source>
        <strain evidence="3">Gv29-8 / FGSC 10586</strain>
    </source>
</reference>